<dbReference type="Pfam" id="PF02679">
    <property type="entry name" value="ComA"/>
    <property type="match status" value="1"/>
</dbReference>
<dbReference type="PANTHER" id="PTHR48413">
    <property type="match status" value="1"/>
</dbReference>
<keyword evidence="3" id="KW-1185">Reference proteome</keyword>
<sequence length="257" mass="29146">MNRLFACGLDLPVRNAKPRSEGLTILIDNGISLHSFRDIITSSSDLIDFVKFGWGTSVITKQLQEKINYLKENSIHYFFGGTLFEKFLSQNKIDEFYNYCKQYDCQYIEISNGTIDISNREKAAFISEFSSEFTVFSEVGSKNPEKSDKCCASEWIEFIQEDLKAGSSKVITEARESGTSGICQSDGEMRYLLIDSILSSEISIKDVIFEAPNKKMQTFFIQKLGANVNLANISFYDTIALETLRLGLRSDTFNLYN</sequence>
<evidence type="ECO:0000313" key="3">
    <source>
        <dbReference type="Proteomes" id="UP001589833"/>
    </source>
</evidence>
<comment type="similarity">
    <text evidence="1">Belongs to the phosphosulfolactate synthase family.</text>
</comment>
<dbReference type="InterPro" id="IPR003830">
    <property type="entry name" value="ComA_synth"/>
</dbReference>
<name>A0ABV6NGX9_9BACI</name>
<dbReference type="PANTHER" id="PTHR48413:SF1">
    <property type="entry name" value="PROTEIN HEAT-STRESS-ASSOCIATED 32"/>
    <property type="match status" value="1"/>
</dbReference>
<keyword evidence="2" id="KW-0456">Lyase</keyword>
<dbReference type="EMBL" id="JBHLTR010000017">
    <property type="protein sequence ID" value="MFC0560015.1"/>
    <property type="molecule type" value="Genomic_DNA"/>
</dbReference>
<gene>
    <name evidence="2" type="ORF">ACFFH4_13240</name>
</gene>
<dbReference type="InterPro" id="IPR013785">
    <property type="entry name" value="Aldolase_TIM"/>
</dbReference>
<evidence type="ECO:0000313" key="2">
    <source>
        <dbReference type="EMBL" id="MFC0560015.1"/>
    </source>
</evidence>
<accession>A0ABV6NGX9</accession>
<dbReference type="Proteomes" id="UP001589833">
    <property type="component" value="Unassembled WGS sequence"/>
</dbReference>
<protein>
    <submittedName>
        <fullName evidence="2">Phosphosulfolactate synthase</fullName>
        <ecNumber evidence="2">4.4.1.19</ecNumber>
    </submittedName>
</protein>
<dbReference type="EC" id="4.4.1.19" evidence="2"/>
<dbReference type="SUPFAM" id="SSF102110">
    <property type="entry name" value="(2r)-phospho-3-sulfolactate synthase ComA"/>
    <property type="match status" value="1"/>
</dbReference>
<reference evidence="2 3" key="1">
    <citation type="submission" date="2024-09" db="EMBL/GenBank/DDBJ databases">
        <authorList>
            <person name="Sun Q."/>
            <person name="Mori K."/>
        </authorList>
    </citation>
    <scope>NUCLEOTIDE SEQUENCE [LARGE SCALE GENOMIC DNA]</scope>
    <source>
        <strain evidence="2 3">NCAIM B.02301</strain>
    </source>
</reference>
<dbReference type="Gene3D" id="3.20.20.70">
    <property type="entry name" value="Aldolase class I"/>
    <property type="match status" value="1"/>
</dbReference>
<comment type="caution">
    <text evidence="2">The sequence shown here is derived from an EMBL/GenBank/DDBJ whole genome shotgun (WGS) entry which is preliminary data.</text>
</comment>
<evidence type="ECO:0000256" key="1">
    <source>
        <dbReference type="ARBA" id="ARBA00010424"/>
    </source>
</evidence>
<dbReference type="RefSeq" id="WP_273840623.1">
    <property type="nucleotide sequence ID" value="NZ_JAQQWT010000002.1"/>
</dbReference>
<dbReference type="InterPro" id="IPR036112">
    <property type="entry name" value="ComA_synth_sf"/>
</dbReference>
<dbReference type="GO" id="GO:0043817">
    <property type="term" value="F:phosphosulfolactate synthase activity"/>
    <property type="evidence" value="ECO:0007669"/>
    <property type="project" value="UniProtKB-EC"/>
</dbReference>
<organism evidence="2 3">
    <name type="scientific">Halalkalibacter alkalisediminis</name>
    <dbReference type="NCBI Taxonomy" id="935616"/>
    <lineage>
        <taxon>Bacteria</taxon>
        <taxon>Bacillati</taxon>
        <taxon>Bacillota</taxon>
        <taxon>Bacilli</taxon>
        <taxon>Bacillales</taxon>
        <taxon>Bacillaceae</taxon>
        <taxon>Halalkalibacter</taxon>
    </lineage>
</organism>
<proteinExistence type="inferred from homology"/>